<sequence length="327" mass="35541">MNAGPWHEGERAMQARVGVAEKLAEFGPRIMRGFMPDQHRTFFAQLPFMIVGSLDEARQPWASVLAAPPGFAHSPDAHHLRIDALASAGDPLSSALVAGVPVGLLGIEPHTRRRNRMNGVVSEIDARGFMVDVGQSFGNCPRYIQAREPVFVNESRPVLEARRMDHLDVAARRIVEKADTFFIATAHPSVGDGDASHGIDVSHRGGRPGFVRVSRDGMLAAPDFNGNTFFNTLGNIVVNPRAGLLFIDFETGDLLQVAVSGEVVWDGPELAAFEGAERLLRMQVVSVLHRPAALPLRWGRAEMSPFLADTGDWADVARLSESAESAR</sequence>
<keyword evidence="2" id="KW-1185">Reference proteome</keyword>
<dbReference type="Gene3D" id="2.30.110.10">
    <property type="entry name" value="Electron Transport, Fmn-binding Protein, Chain A"/>
    <property type="match status" value="1"/>
</dbReference>
<evidence type="ECO:0000313" key="1">
    <source>
        <dbReference type="EMBL" id="MEJ8811694.1"/>
    </source>
</evidence>
<dbReference type="PANTHER" id="PTHR42815">
    <property type="entry name" value="FAD-BINDING, PUTATIVE (AFU_ORTHOLOGUE AFUA_6G07600)-RELATED"/>
    <property type="match status" value="1"/>
</dbReference>
<dbReference type="InterPro" id="IPR012349">
    <property type="entry name" value="Split_barrel_FMN-bd"/>
</dbReference>
<dbReference type="EMBL" id="JBBKZU010000004">
    <property type="protein sequence ID" value="MEJ8811694.1"/>
    <property type="molecule type" value="Genomic_DNA"/>
</dbReference>
<dbReference type="RefSeq" id="WP_340356967.1">
    <property type="nucleotide sequence ID" value="NZ_JBBKZU010000004.1"/>
</dbReference>
<name>A0ABU8VDE6_9BURK</name>
<protein>
    <submittedName>
        <fullName evidence="1">Pyridoxamine 5'-phosphate oxidase family protein</fullName>
    </submittedName>
</protein>
<comment type="caution">
    <text evidence="1">The sequence shown here is derived from an EMBL/GenBank/DDBJ whole genome shotgun (WGS) entry which is preliminary data.</text>
</comment>
<gene>
    <name evidence="1" type="ORF">WKW77_11505</name>
</gene>
<reference evidence="1 2" key="1">
    <citation type="submission" date="2024-03" db="EMBL/GenBank/DDBJ databases">
        <title>Novel species of the genus Variovorax.</title>
        <authorList>
            <person name="Liu Q."/>
            <person name="Xin Y.-H."/>
        </authorList>
    </citation>
    <scope>NUCLEOTIDE SEQUENCE [LARGE SCALE GENOMIC DNA]</scope>
    <source>
        <strain evidence="1 2">KACC 18899</strain>
    </source>
</reference>
<evidence type="ECO:0000313" key="2">
    <source>
        <dbReference type="Proteomes" id="UP001365846"/>
    </source>
</evidence>
<organism evidence="1 2">
    <name type="scientific">Variovorax ureilyticus</name>
    <dbReference type="NCBI Taxonomy" id="1836198"/>
    <lineage>
        <taxon>Bacteria</taxon>
        <taxon>Pseudomonadati</taxon>
        <taxon>Pseudomonadota</taxon>
        <taxon>Betaproteobacteria</taxon>
        <taxon>Burkholderiales</taxon>
        <taxon>Comamonadaceae</taxon>
        <taxon>Variovorax</taxon>
    </lineage>
</organism>
<proteinExistence type="predicted"/>
<dbReference type="Proteomes" id="UP001365846">
    <property type="component" value="Unassembled WGS sequence"/>
</dbReference>
<dbReference type="SUPFAM" id="SSF50475">
    <property type="entry name" value="FMN-binding split barrel"/>
    <property type="match status" value="1"/>
</dbReference>
<dbReference type="PANTHER" id="PTHR42815:SF2">
    <property type="entry name" value="FAD-BINDING, PUTATIVE (AFU_ORTHOLOGUE AFUA_6G07600)-RELATED"/>
    <property type="match status" value="1"/>
</dbReference>
<accession>A0ABU8VDE6</accession>